<protein>
    <submittedName>
        <fullName evidence="2">Uncharacterized protein</fullName>
    </submittedName>
</protein>
<feature type="compositionally biased region" description="Basic residues" evidence="1">
    <location>
        <begin position="8"/>
        <end position="24"/>
    </location>
</feature>
<dbReference type="InParanoid" id="A0A0V0QH24"/>
<evidence type="ECO:0000313" key="3">
    <source>
        <dbReference type="Proteomes" id="UP000054937"/>
    </source>
</evidence>
<dbReference type="PANTHER" id="PTHR46370:SF1">
    <property type="entry name" value="GPALPP MOTIFS-CONTAINING PROTEIN 1"/>
    <property type="match status" value="1"/>
</dbReference>
<evidence type="ECO:0000313" key="2">
    <source>
        <dbReference type="EMBL" id="KRX01499.1"/>
    </source>
</evidence>
<feature type="compositionally biased region" description="Basic and acidic residues" evidence="1">
    <location>
        <begin position="311"/>
        <end position="326"/>
    </location>
</feature>
<accession>A0A0V0QH24</accession>
<keyword evidence="3" id="KW-1185">Reference proteome</keyword>
<dbReference type="PANTHER" id="PTHR46370">
    <property type="entry name" value="GPALPP MOTIFS-CONTAINING PROTEIN 1"/>
    <property type="match status" value="1"/>
</dbReference>
<dbReference type="InterPro" id="IPR046331">
    <property type="entry name" value="GPAM1-like"/>
</dbReference>
<dbReference type="OMA" id="APIFKKV"/>
<feature type="region of interest" description="Disordered" evidence="1">
    <location>
        <begin position="300"/>
        <end position="343"/>
    </location>
</feature>
<dbReference type="AlphaFoldDB" id="A0A0V0QH24"/>
<feature type="region of interest" description="Disordered" evidence="1">
    <location>
        <begin position="164"/>
        <end position="243"/>
    </location>
</feature>
<organism evidence="2 3">
    <name type="scientific">Pseudocohnilembus persalinus</name>
    <name type="common">Ciliate</name>
    <dbReference type="NCBI Taxonomy" id="266149"/>
    <lineage>
        <taxon>Eukaryota</taxon>
        <taxon>Sar</taxon>
        <taxon>Alveolata</taxon>
        <taxon>Ciliophora</taxon>
        <taxon>Intramacronucleata</taxon>
        <taxon>Oligohymenophorea</taxon>
        <taxon>Scuticociliatia</taxon>
        <taxon>Philasterida</taxon>
        <taxon>Pseudocohnilembidae</taxon>
        <taxon>Pseudocohnilembus</taxon>
    </lineage>
</organism>
<dbReference type="Proteomes" id="UP000054937">
    <property type="component" value="Unassembled WGS sequence"/>
</dbReference>
<gene>
    <name evidence="2" type="ORF">PPERSA_01402</name>
</gene>
<name>A0A0V0QH24_PSEPJ</name>
<feature type="region of interest" description="Disordered" evidence="1">
    <location>
        <begin position="366"/>
        <end position="388"/>
    </location>
</feature>
<proteinExistence type="predicted"/>
<dbReference type="EMBL" id="LDAU01000170">
    <property type="protein sequence ID" value="KRX01499.1"/>
    <property type="molecule type" value="Genomic_DNA"/>
</dbReference>
<feature type="compositionally biased region" description="Basic and acidic residues" evidence="1">
    <location>
        <begin position="164"/>
        <end position="179"/>
    </location>
</feature>
<feature type="compositionally biased region" description="Low complexity" evidence="1">
    <location>
        <begin position="197"/>
        <end position="217"/>
    </location>
</feature>
<reference evidence="2 3" key="1">
    <citation type="journal article" date="2015" name="Sci. Rep.">
        <title>Genome of the facultative scuticociliatosis pathogen Pseudocohnilembus persalinus provides insight into its virulence through horizontal gene transfer.</title>
        <authorList>
            <person name="Xiong J."/>
            <person name="Wang G."/>
            <person name="Cheng J."/>
            <person name="Tian M."/>
            <person name="Pan X."/>
            <person name="Warren A."/>
            <person name="Jiang C."/>
            <person name="Yuan D."/>
            <person name="Miao W."/>
        </authorList>
    </citation>
    <scope>NUCLEOTIDE SEQUENCE [LARGE SCALE GENOMIC DNA]</scope>
    <source>
        <strain evidence="2">36N120E</strain>
    </source>
</reference>
<sequence>MEDDDQKNKKHNTIREKLKRKRKQQKEIKKEKSKKKKEYDREKQKEVFFGQKLSKEELKKENKDKYNINQKKLFKRLDKFVKICTDDISDFLDIFQSLEEGEEIDISEMENEKVKKCLMKIFKVLKLHNAKKVFTKGKKCKVENLHQYMAGKYQEYKIRKEKAENEKNNDGSGSEHSDSENESNSMEEEEQQEDKQIQQNKQQQQIEVNKNINEQIQPQNVGIGPARPTNIGPSRGPLDSNNEEISKDKIESFKNQVENLVETKKNSKRDDWMQMDFDNFMNDTFKGAEHNKIKNVLNKKAKAQNNNTDQFQKEREEHQKLQDRYVDGSAGLEKQEDEEEKQKKIEEFMKSYNSENRQKTLMEIHQEKLKKKQEEKQEKKQSQGFFQERKHFDKVKDMAFSKVDSKRLFQIANSKDLLNQKFSTGSKRFQ</sequence>
<comment type="caution">
    <text evidence="2">The sequence shown here is derived from an EMBL/GenBank/DDBJ whole genome shotgun (WGS) entry which is preliminary data.</text>
</comment>
<evidence type="ECO:0000256" key="1">
    <source>
        <dbReference type="SAM" id="MobiDB-lite"/>
    </source>
</evidence>
<feature type="region of interest" description="Disordered" evidence="1">
    <location>
        <begin position="1"/>
        <end position="43"/>
    </location>
</feature>